<sequence length="336" mass="35482">MQTPTRRRFLECLLAGAAATGACGLLAPAAWARSPAIIVGGGPAGAGAALALRQAQPDTPVLMIERDPTRLGRSPALAFDQPAAGPDLDMLRRAGVEVVLDDVVDLDWKAARIELFSGRRLAFDRLFMAPGSAALDEAIPGLDPRTRHLWPAAWGNLREARRLRAQLASLPGTGHVVLRLPATISHPEAALGRALDLAALLSRTRPDSRLTVLEGSRGTDLAARFQSELARQRLHLGTEWLDGANGGTVLRVDAARGEIETDAGRLRADVVNFVGHQGAGPIARTAGLTDDSGWCPTDPRGRSTRHPEAVILGDARKAARRTIADALLSARAAASA</sequence>
<dbReference type="PANTHER" id="PTHR43755:SF1">
    <property type="entry name" value="FAD-DEPENDENT PYRIDINE NUCLEOTIDE-DISULPHIDE OXIDOREDUCTASE"/>
    <property type="match status" value="1"/>
</dbReference>
<dbReference type="InterPro" id="IPR049386">
    <property type="entry name" value="FCSD_central"/>
</dbReference>
<dbReference type="InterPro" id="IPR023753">
    <property type="entry name" value="FAD/NAD-binding_dom"/>
</dbReference>
<organism evidence="4 5">
    <name type="scientific">Rhodovulum strictum</name>
    <dbReference type="NCBI Taxonomy" id="58314"/>
    <lineage>
        <taxon>Bacteria</taxon>
        <taxon>Pseudomonadati</taxon>
        <taxon>Pseudomonadota</taxon>
        <taxon>Alphaproteobacteria</taxon>
        <taxon>Rhodobacterales</taxon>
        <taxon>Paracoccaceae</taxon>
        <taxon>Rhodovulum</taxon>
    </lineage>
</organism>
<dbReference type="RefSeq" id="WP_153749853.1">
    <property type="nucleotide sequence ID" value="NZ_BAAADI010000048.1"/>
</dbReference>
<reference evidence="4 5" key="1">
    <citation type="submission" date="2019-11" db="EMBL/GenBank/DDBJ databases">
        <title>Draft Whole-Genome sequence of the marine photosynthetic bacterium Rhodovulum strictum DSM 11289.</title>
        <authorList>
            <person name="Kyndt J.A."/>
            <person name="Meyer T.E."/>
        </authorList>
    </citation>
    <scope>NUCLEOTIDE SEQUENCE [LARGE SCALE GENOMIC DNA]</scope>
    <source>
        <strain evidence="4 5">DSM 11289</strain>
    </source>
</reference>
<name>A0A844BJD9_9RHOB</name>
<evidence type="ECO:0000313" key="4">
    <source>
        <dbReference type="EMBL" id="MRH22578.1"/>
    </source>
</evidence>
<dbReference type="OrthoDB" id="9802771at2"/>
<dbReference type="InterPro" id="IPR052541">
    <property type="entry name" value="SQRD"/>
</dbReference>
<dbReference type="GO" id="GO:0016491">
    <property type="term" value="F:oxidoreductase activity"/>
    <property type="evidence" value="ECO:0007669"/>
    <property type="project" value="InterPro"/>
</dbReference>
<feature type="signal peptide" evidence="1">
    <location>
        <begin position="1"/>
        <end position="32"/>
    </location>
</feature>
<evidence type="ECO:0000259" key="3">
    <source>
        <dbReference type="Pfam" id="PF21706"/>
    </source>
</evidence>
<dbReference type="Gene3D" id="3.50.50.60">
    <property type="entry name" value="FAD/NAD(P)-binding domain"/>
    <property type="match status" value="2"/>
</dbReference>
<accession>A0A844BJD9</accession>
<dbReference type="InterPro" id="IPR006311">
    <property type="entry name" value="TAT_signal"/>
</dbReference>
<evidence type="ECO:0000259" key="2">
    <source>
        <dbReference type="Pfam" id="PF07992"/>
    </source>
</evidence>
<evidence type="ECO:0000313" key="5">
    <source>
        <dbReference type="Proteomes" id="UP000466730"/>
    </source>
</evidence>
<dbReference type="PROSITE" id="PS51257">
    <property type="entry name" value="PROKAR_LIPOPROTEIN"/>
    <property type="match status" value="1"/>
</dbReference>
<feature type="chain" id="PRO_5032721665" evidence="1">
    <location>
        <begin position="33"/>
        <end position="336"/>
    </location>
</feature>
<dbReference type="PANTHER" id="PTHR43755">
    <property type="match status" value="1"/>
</dbReference>
<comment type="caution">
    <text evidence="4">The sequence shown here is derived from an EMBL/GenBank/DDBJ whole genome shotgun (WGS) entry which is preliminary data.</text>
</comment>
<dbReference type="Proteomes" id="UP000466730">
    <property type="component" value="Unassembled WGS sequence"/>
</dbReference>
<proteinExistence type="predicted"/>
<gene>
    <name evidence="4" type="ORF">GH815_16495</name>
</gene>
<dbReference type="EMBL" id="WJPO01000033">
    <property type="protein sequence ID" value="MRH22578.1"/>
    <property type="molecule type" value="Genomic_DNA"/>
</dbReference>
<dbReference type="Pfam" id="PF07992">
    <property type="entry name" value="Pyr_redox_2"/>
    <property type="match status" value="1"/>
</dbReference>
<protein>
    <submittedName>
        <fullName evidence="4">Sulfide dehydrogenase</fullName>
    </submittedName>
</protein>
<dbReference type="InterPro" id="IPR036188">
    <property type="entry name" value="FAD/NAD-bd_sf"/>
</dbReference>
<feature type="domain" description="Sulfide dehydrogenase [flavocytochrome c] flavoprotein chain central" evidence="3">
    <location>
        <begin position="163"/>
        <end position="274"/>
    </location>
</feature>
<dbReference type="AlphaFoldDB" id="A0A844BJD9"/>
<dbReference type="Pfam" id="PF21706">
    <property type="entry name" value="FCSD_central"/>
    <property type="match status" value="1"/>
</dbReference>
<feature type="domain" description="FAD/NAD(P)-binding" evidence="2">
    <location>
        <begin position="37"/>
        <end position="146"/>
    </location>
</feature>
<evidence type="ECO:0000256" key="1">
    <source>
        <dbReference type="SAM" id="SignalP"/>
    </source>
</evidence>
<keyword evidence="5" id="KW-1185">Reference proteome</keyword>
<dbReference type="PROSITE" id="PS51318">
    <property type="entry name" value="TAT"/>
    <property type="match status" value="1"/>
</dbReference>
<keyword evidence="1" id="KW-0732">Signal</keyword>
<dbReference type="SUPFAM" id="SSF51905">
    <property type="entry name" value="FAD/NAD(P)-binding domain"/>
    <property type="match status" value="1"/>
</dbReference>